<dbReference type="AlphaFoldDB" id="A0A1L3MVU0"/>
<reference evidence="1 2" key="1">
    <citation type="journal article" date="2016" name="Sci. Rep.">
        <title>Complete genome sequence and transcriptomic analysis of a novel marine strain Bacillus weihaiensis reveals the mechanism of brown algae degradation.</title>
        <authorList>
            <person name="Zhu Y."/>
            <person name="Chen P."/>
            <person name="Bao Y."/>
            <person name="Men Y."/>
            <person name="Zeng Y."/>
            <person name="Yang J."/>
            <person name="Sun J."/>
            <person name="Sun Y."/>
        </authorList>
    </citation>
    <scope>NUCLEOTIDE SEQUENCE [LARGE SCALE GENOMIC DNA]</scope>
    <source>
        <strain evidence="1 2">Alg07</strain>
    </source>
</reference>
<dbReference type="EMBL" id="CP016020">
    <property type="protein sequence ID" value="APH06442.1"/>
    <property type="molecule type" value="Genomic_DNA"/>
</dbReference>
<dbReference type="KEGG" id="bwh:A9C19_17840"/>
<gene>
    <name evidence="1" type="ORF">A9C19_17840</name>
</gene>
<dbReference type="Proteomes" id="UP000181936">
    <property type="component" value="Chromosome"/>
</dbReference>
<evidence type="ECO:0000313" key="1">
    <source>
        <dbReference type="EMBL" id="APH06442.1"/>
    </source>
</evidence>
<dbReference type="Pfam" id="PF11337">
    <property type="entry name" value="DUF3139"/>
    <property type="match status" value="1"/>
</dbReference>
<proteinExistence type="predicted"/>
<sequence>MVPSLIFGYVKYKLHSLEEQTYAYLLKEYKEEDILKVKANIQKGTLFIANVTFKDEPNYVYDYADIEER</sequence>
<dbReference type="InterPro" id="IPR021486">
    <property type="entry name" value="DUF3139"/>
</dbReference>
<name>A0A1L3MVU0_9BACI</name>
<organism evidence="1 2">
    <name type="scientific">Bacillus weihaiensis</name>
    <dbReference type="NCBI Taxonomy" id="1547283"/>
    <lineage>
        <taxon>Bacteria</taxon>
        <taxon>Bacillati</taxon>
        <taxon>Bacillota</taxon>
        <taxon>Bacilli</taxon>
        <taxon>Bacillales</taxon>
        <taxon>Bacillaceae</taxon>
        <taxon>Bacillus</taxon>
    </lineage>
</organism>
<accession>A0A1L3MVU0</accession>
<keyword evidence="2" id="KW-1185">Reference proteome</keyword>
<protein>
    <submittedName>
        <fullName evidence="1">Uncharacterized protein</fullName>
    </submittedName>
</protein>
<evidence type="ECO:0000313" key="2">
    <source>
        <dbReference type="Proteomes" id="UP000181936"/>
    </source>
</evidence>
<dbReference type="OrthoDB" id="2937802at2"/>